<proteinExistence type="inferred from homology"/>
<feature type="domain" description="AB hydrolase-1" evidence="3">
    <location>
        <begin position="30"/>
        <end position="271"/>
    </location>
</feature>
<dbReference type="InterPro" id="IPR029058">
    <property type="entry name" value="AB_hydrolase_fold"/>
</dbReference>
<dbReference type="InterPro" id="IPR050266">
    <property type="entry name" value="AB_hydrolase_sf"/>
</dbReference>
<dbReference type="GO" id="GO:0016020">
    <property type="term" value="C:membrane"/>
    <property type="evidence" value="ECO:0007669"/>
    <property type="project" value="TreeGrafter"/>
</dbReference>
<dbReference type="Gene3D" id="3.40.50.1820">
    <property type="entry name" value="alpha/beta hydrolase"/>
    <property type="match status" value="1"/>
</dbReference>
<dbReference type="PANTHER" id="PTHR43798">
    <property type="entry name" value="MONOACYLGLYCEROL LIPASE"/>
    <property type="match status" value="1"/>
</dbReference>
<dbReference type="PANTHER" id="PTHR43798:SF14">
    <property type="entry name" value="SERINE HYDROLASE-LIKE PROTEIN DDB_G0286239"/>
    <property type="match status" value="1"/>
</dbReference>
<comment type="caution">
    <text evidence="4">The sequence shown here is derived from an EMBL/GenBank/DDBJ whole genome shotgun (WGS) entry which is preliminary data.</text>
</comment>
<evidence type="ECO:0000256" key="1">
    <source>
        <dbReference type="ARBA" id="ARBA00008645"/>
    </source>
</evidence>
<protein>
    <submittedName>
        <fullName evidence="4">Alpha/beta hydrolase</fullName>
    </submittedName>
</protein>
<dbReference type="EMBL" id="SHBP01000005">
    <property type="protein sequence ID" value="RZO20240.1"/>
    <property type="molecule type" value="Genomic_DNA"/>
</dbReference>
<dbReference type="AlphaFoldDB" id="A0A520MGA4"/>
<evidence type="ECO:0000256" key="2">
    <source>
        <dbReference type="ARBA" id="ARBA00022801"/>
    </source>
</evidence>
<keyword evidence="2 4" id="KW-0378">Hydrolase</keyword>
<gene>
    <name evidence="4" type="ORF">EVB03_04805</name>
</gene>
<evidence type="ECO:0000259" key="3">
    <source>
        <dbReference type="Pfam" id="PF00561"/>
    </source>
</evidence>
<dbReference type="GO" id="GO:0016787">
    <property type="term" value="F:hydrolase activity"/>
    <property type="evidence" value="ECO:0007669"/>
    <property type="project" value="UniProtKB-KW"/>
</dbReference>
<dbReference type="Proteomes" id="UP000315889">
    <property type="component" value="Unassembled WGS sequence"/>
</dbReference>
<evidence type="ECO:0000313" key="5">
    <source>
        <dbReference type="Proteomes" id="UP000315889"/>
    </source>
</evidence>
<evidence type="ECO:0000313" key="4">
    <source>
        <dbReference type="EMBL" id="RZO20240.1"/>
    </source>
</evidence>
<dbReference type="SUPFAM" id="SSF53474">
    <property type="entry name" value="alpha/beta-Hydrolases"/>
    <property type="match status" value="1"/>
</dbReference>
<accession>A0A520MGA4</accession>
<dbReference type="PRINTS" id="PR00111">
    <property type="entry name" value="ABHYDROLASE"/>
</dbReference>
<comment type="similarity">
    <text evidence="1">Belongs to the AB hydrolase superfamily.</text>
</comment>
<dbReference type="InterPro" id="IPR000073">
    <property type="entry name" value="AB_hydrolase_1"/>
</dbReference>
<reference evidence="4 5" key="1">
    <citation type="submission" date="2019-02" db="EMBL/GenBank/DDBJ databases">
        <title>Prokaryotic population dynamics and viral predation in marine succession experiment using metagenomics: the confinement effect.</title>
        <authorList>
            <person name="Haro-Moreno J.M."/>
            <person name="Rodriguez-Valera F."/>
            <person name="Lopez-Perez M."/>
        </authorList>
    </citation>
    <scope>NUCLEOTIDE SEQUENCE [LARGE SCALE GENOMIC DNA]</scope>
    <source>
        <strain evidence="4">MED-G170</strain>
    </source>
</reference>
<dbReference type="Pfam" id="PF00561">
    <property type="entry name" value="Abhydrolase_1"/>
    <property type="match status" value="1"/>
</dbReference>
<name>A0A520MGA4_9GAMM</name>
<organism evidence="4 5">
    <name type="scientific">SAR92 clade bacterium</name>
    <dbReference type="NCBI Taxonomy" id="2315479"/>
    <lineage>
        <taxon>Bacteria</taxon>
        <taxon>Pseudomonadati</taxon>
        <taxon>Pseudomonadota</taxon>
        <taxon>Gammaproteobacteria</taxon>
        <taxon>Cellvibrionales</taxon>
        <taxon>Porticoccaceae</taxon>
        <taxon>SAR92 clade</taxon>
    </lineage>
</organism>
<sequence length="285" mass="31911">MPIEFIRERSFEVNGLILTAKEWGRSGSIPVIALHGWLDNAATYDRMLPFMENLHVIALDLAGHGRSSHRSMDSSYDIWIDIGEVIAVADQMGWERFALLGHSRGAIISGLIAGTFPDRVTQVALIDGYVPMPQDADNAAKQVMKAIRENKRFGGASPTHFPDFDRAIQARVNGFVPLQLEAATLLANRGVAEGPRGYYWANDQRLKAASFVKFSKEHLEGFFTAILARVLLIQAEDSAFSPERQQSELFGWVPHMRIEKMPGSHHLHLEDEAEEVAKKIQEFFV</sequence>